<sequence>MEEMQILVPVAVKSKLTESLKTALMNEIMQNISRVDHDMSQLISDEKEKVAEQAKINVQAIAPLRAQYEAQRVRMQQVKDKLIADKEHLEKLTIGAEIPRTPMNRIVTLHIGDDMNTIMGGEILVEDGKIIAFRD</sequence>
<accession>E4L7C1</accession>
<evidence type="ECO:0008006" key="3">
    <source>
        <dbReference type="Google" id="ProtNLM"/>
    </source>
</evidence>
<reference evidence="1 2" key="1">
    <citation type="submission" date="2010-11" db="EMBL/GenBank/DDBJ databases">
        <authorList>
            <person name="Durkin A.S."/>
            <person name="Madupu R."/>
            <person name="Torralba M."/>
            <person name="Gillis M."/>
            <person name="Methe B."/>
            <person name="Sutton G."/>
            <person name="Nelson K.E."/>
        </authorList>
    </citation>
    <scope>NUCLEOTIDE SEQUENCE [LARGE SCALE GENOMIC DNA]</scope>
    <source>
        <strain evidence="1 2">UPII 345-E</strain>
    </source>
</reference>
<proteinExistence type="predicted"/>
<protein>
    <recommendedName>
        <fullName evidence="3">16S rRNA processing protein RimM</fullName>
    </recommendedName>
</protein>
<dbReference type="Pfam" id="PF11068">
    <property type="entry name" value="YlqD"/>
    <property type="match status" value="1"/>
</dbReference>
<dbReference type="EMBL" id="AENT01000001">
    <property type="protein sequence ID" value="EFR43325.1"/>
    <property type="molecule type" value="Genomic_DNA"/>
</dbReference>
<dbReference type="eggNOG" id="ENOG5032UR7">
    <property type="taxonomic scope" value="Bacteria"/>
</dbReference>
<name>E4L7C1_9FIRM</name>
<dbReference type="Proteomes" id="UP000004594">
    <property type="component" value="Unassembled WGS sequence"/>
</dbReference>
<organism evidence="1 2">
    <name type="scientific">Dialister micraerophilus UPII 345-E</name>
    <dbReference type="NCBI Taxonomy" id="910314"/>
    <lineage>
        <taxon>Bacteria</taxon>
        <taxon>Bacillati</taxon>
        <taxon>Bacillota</taxon>
        <taxon>Negativicutes</taxon>
        <taxon>Veillonellales</taxon>
        <taxon>Veillonellaceae</taxon>
        <taxon>Dialister</taxon>
    </lineage>
</organism>
<gene>
    <name evidence="1" type="ORF">HMPREF9220_1269</name>
</gene>
<evidence type="ECO:0000313" key="1">
    <source>
        <dbReference type="EMBL" id="EFR43325.1"/>
    </source>
</evidence>
<dbReference type="Gene3D" id="6.10.140.1110">
    <property type="match status" value="1"/>
</dbReference>
<dbReference type="OrthoDB" id="1682134at2"/>
<evidence type="ECO:0000313" key="2">
    <source>
        <dbReference type="Proteomes" id="UP000004594"/>
    </source>
</evidence>
<dbReference type="RefSeq" id="WP_007553647.1">
    <property type="nucleotide sequence ID" value="NZ_AENT01000001.1"/>
</dbReference>
<dbReference type="InterPro" id="IPR021297">
    <property type="entry name" value="YlqD"/>
</dbReference>
<comment type="caution">
    <text evidence="1">The sequence shown here is derived from an EMBL/GenBank/DDBJ whole genome shotgun (WGS) entry which is preliminary data.</text>
</comment>
<dbReference type="AlphaFoldDB" id="E4L7C1"/>